<feature type="domain" description="Transposase DDE" evidence="1">
    <location>
        <begin position="1"/>
        <end position="51"/>
    </location>
</feature>
<evidence type="ECO:0000313" key="2">
    <source>
        <dbReference type="EMBL" id="ATF10345.1"/>
    </source>
</evidence>
<reference evidence="3" key="1">
    <citation type="submission" date="2017-04" db="EMBL/GenBank/DDBJ databases">
        <title>Genome evolution of the luminous symbionts of deep sea anglerfish.</title>
        <authorList>
            <person name="Hendry T.A."/>
        </authorList>
    </citation>
    <scope>NUCLEOTIDE SEQUENCE [LARGE SCALE GENOMIC DNA]</scope>
</reference>
<evidence type="ECO:0000259" key="1">
    <source>
        <dbReference type="Pfam" id="PF13737"/>
    </source>
</evidence>
<gene>
    <name evidence="2" type="ORF">BTN50_1930</name>
</gene>
<keyword evidence="3" id="KW-1185">Reference proteome</keyword>
<dbReference type="KEGG" id="elux:BTN50_1930"/>
<dbReference type="Proteomes" id="UP000218160">
    <property type="component" value="Chromosome 2"/>
</dbReference>
<accession>A0A291BBL7</accession>
<dbReference type="Pfam" id="PF13737">
    <property type="entry name" value="DDE_Tnp_1_5"/>
    <property type="match status" value="1"/>
</dbReference>
<proteinExistence type="predicted"/>
<dbReference type="AlphaFoldDB" id="A0A291BBL7"/>
<evidence type="ECO:0000313" key="3">
    <source>
        <dbReference type="Proteomes" id="UP000218160"/>
    </source>
</evidence>
<organism evidence="2 3">
    <name type="scientific">Candidatus Enterovibrio altilux</name>
    <dbReference type="NCBI Taxonomy" id="1927128"/>
    <lineage>
        <taxon>Bacteria</taxon>
        <taxon>Pseudomonadati</taxon>
        <taxon>Pseudomonadota</taxon>
        <taxon>Gammaproteobacteria</taxon>
        <taxon>Vibrionales</taxon>
        <taxon>Vibrionaceae</taxon>
        <taxon>Enterovibrio</taxon>
    </lineage>
</organism>
<dbReference type="InterPro" id="IPR025668">
    <property type="entry name" value="Tnp_DDE_dom"/>
</dbReference>
<dbReference type="EMBL" id="CP020663">
    <property type="protein sequence ID" value="ATF10345.1"/>
    <property type="molecule type" value="Genomic_DNA"/>
</dbReference>
<name>A0A291BBL7_9GAMM</name>
<protein>
    <submittedName>
        <fullName evidence="2">Mobile element protein</fullName>
    </submittedName>
</protein>
<sequence>MVNSVFLMLLRGLKGFIKFVFKLTQLPLSYPYYSCISKRAKTVNVTFKMKNE</sequence>